<feature type="domain" description="Alpha-rhamnosidase-like N-terminal" evidence="2">
    <location>
        <begin position="93"/>
        <end position="296"/>
    </location>
</feature>
<dbReference type="InterPro" id="IPR012341">
    <property type="entry name" value="6hp_glycosidase-like_sf"/>
</dbReference>
<dbReference type="Proteomes" id="UP001199816">
    <property type="component" value="Unassembled WGS sequence"/>
</dbReference>
<name>A0ABS8PXU9_9BACT</name>
<dbReference type="Pfam" id="PF21209">
    <property type="entry name" value="Bac_rhamnosid-like_N"/>
    <property type="match status" value="1"/>
</dbReference>
<dbReference type="InterPro" id="IPR048932">
    <property type="entry name" value="Rhamnosid-like_N_bacteroidetes"/>
</dbReference>
<dbReference type="Gene3D" id="2.60.120.260">
    <property type="entry name" value="Galactose-binding domain-like"/>
    <property type="match status" value="2"/>
</dbReference>
<dbReference type="InterPro" id="IPR035396">
    <property type="entry name" value="Bac_rhamnosid6H"/>
</dbReference>
<dbReference type="RefSeq" id="WP_231008476.1">
    <property type="nucleotide sequence ID" value="NZ_JAJNEC010000007.1"/>
</dbReference>
<dbReference type="Pfam" id="PF17389">
    <property type="entry name" value="Bac_rhamnosid6H"/>
    <property type="match status" value="1"/>
</dbReference>
<evidence type="ECO:0000259" key="2">
    <source>
        <dbReference type="Pfam" id="PF21209"/>
    </source>
</evidence>
<dbReference type="InterPro" id="IPR008928">
    <property type="entry name" value="6-hairpin_glycosidase_sf"/>
</dbReference>
<dbReference type="EMBL" id="JAJNEC010000007">
    <property type="protein sequence ID" value="MCD2425889.1"/>
    <property type="molecule type" value="Genomic_DNA"/>
</dbReference>
<reference evidence="3 4" key="1">
    <citation type="submission" date="2021-11" db="EMBL/GenBank/DDBJ databases">
        <title>Genomic of Niabella pedocola.</title>
        <authorList>
            <person name="Wu T."/>
        </authorList>
    </citation>
    <scope>NUCLEOTIDE SEQUENCE [LARGE SCALE GENOMIC DNA]</scope>
    <source>
        <strain evidence="3 4">JCM 31011</strain>
    </source>
</reference>
<evidence type="ECO:0000313" key="3">
    <source>
        <dbReference type="EMBL" id="MCD2425889.1"/>
    </source>
</evidence>
<protein>
    <submittedName>
        <fullName evidence="3">Alpha-rhamnosidase</fullName>
    </submittedName>
</protein>
<dbReference type="SUPFAM" id="SSF48208">
    <property type="entry name" value="Six-hairpin glycosidases"/>
    <property type="match status" value="1"/>
</dbReference>
<sequence length="749" mass="85271">MMNKKNNNVPGSSAAMLLYLRRTLVQQCKAQLLKPFVCLCAFVSLWLTTSAQTWIWYPGDYEIWLSNEMQNRRTERGTFYPVFWKVDSHYPLVDFHKEFDLTRPETVTIHAEGRYSVKLDGKAFPGTPQAIAVPAGKHKINIKVFNQATPPAVFVKGATIVSDSSWQVTFEDKEWIDETGKASDLSATVFRHAGSWNFNDRAATPSAYKLPVTPVTAITTEKVNKGLLVDFGKETFGFVKLHGVKGKGIISLYYGESREEALDTAASETFDRITLDQPTAADTINPGSKALRYVYITTEEDVQLDHASLLYEYAPLEDKGAFRCNDEEINRIYDVAKYTLHLSTREFFIDGIKRDRWIWSGDAYQSYLMNYYLMNDNETVKRTTYALRGKDPVTGHINTIMDYTFYWFMGVYDYYLYSGDKNFLVQNYGRMKSLMDFVWKRRNQNGLLEGLPGDWIFIDWATGLSKEGAVSFEQLLFARALETMALCAALAGRAEDAAQYKTAAAELKQQLFSIYWSDKAKALVHSQVNGRPTENVTRYANMFAIFFNYFNEQQRQAVKNSVLLNKNVPEITTPYMRFYELEALCALGEQNYVLKEMKNYWGGMLKLGATSFWEEYDPSKTGAEHYAMYGRKYGKSLCHAWGASPLYLLGKYYLGISPTAPGYAEYEVKPALGGLKWMEGKVPTPAGNIELYCSDKEINMVSPVGTGKLMITSKTRPVCKEGAAVDKGNNVYEIIIEKDKKYRIRYQAM</sequence>
<dbReference type="Gene3D" id="2.60.420.10">
    <property type="entry name" value="Maltose phosphorylase, domain 3"/>
    <property type="match status" value="1"/>
</dbReference>
<dbReference type="PANTHER" id="PTHR34987">
    <property type="entry name" value="C, PUTATIVE (AFU_ORTHOLOGUE AFUA_3G02880)-RELATED"/>
    <property type="match status" value="1"/>
</dbReference>
<dbReference type="PANTHER" id="PTHR34987:SF6">
    <property type="entry name" value="ALPHA-L-RHAMNOSIDASE SIX-HAIRPIN GLYCOSIDASE DOMAIN-CONTAINING PROTEIN"/>
    <property type="match status" value="1"/>
</dbReference>
<proteinExistence type="predicted"/>
<feature type="domain" description="Alpha-L-rhamnosidase six-hairpin glycosidase" evidence="1">
    <location>
        <begin position="318"/>
        <end position="651"/>
    </location>
</feature>
<evidence type="ECO:0000313" key="4">
    <source>
        <dbReference type="Proteomes" id="UP001199816"/>
    </source>
</evidence>
<accession>A0ABS8PXU9</accession>
<gene>
    <name evidence="3" type="ORF">LQ567_24105</name>
</gene>
<keyword evidence="4" id="KW-1185">Reference proteome</keyword>
<dbReference type="Gene3D" id="1.50.10.10">
    <property type="match status" value="1"/>
</dbReference>
<comment type="caution">
    <text evidence="3">The sequence shown here is derived from an EMBL/GenBank/DDBJ whole genome shotgun (WGS) entry which is preliminary data.</text>
</comment>
<organism evidence="3 4">
    <name type="scientific">Niabella pedocola</name>
    <dbReference type="NCBI Taxonomy" id="1752077"/>
    <lineage>
        <taxon>Bacteria</taxon>
        <taxon>Pseudomonadati</taxon>
        <taxon>Bacteroidota</taxon>
        <taxon>Chitinophagia</taxon>
        <taxon>Chitinophagales</taxon>
        <taxon>Chitinophagaceae</taxon>
        <taxon>Niabella</taxon>
    </lineage>
</organism>
<evidence type="ECO:0000259" key="1">
    <source>
        <dbReference type="Pfam" id="PF17389"/>
    </source>
</evidence>